<protein>
    <recommendedName>
        <fullName evidence="4">PAS domain-containing protein</fullName>
    </recommendedName>
</protein>
<gene>
    <name evidence="3" type="ORF">S01H4_27833</name>
</gene>
<dbReference type="InterPro" id="IPR035965">
    <property type="entry name" value="PAS-like_dom_sf"/>
</dbReference>
<dbReference type="InterPro" id="IPR000014">
    <property type="entry name" value="PAS"/>
</dbReference>
<sequence length="172" mass="20008">TPRDLNAPEYADLVASRVLEVKEKGFGFFETEHKTKNGRIIPVEISSRSIQYENKPSILSIVRDISERHIAEKKLRESEENFRTITEDSHLAITILQDDLVVYTNQQMADMFGYDREEMLTWTPKEYAKTVAEDSLEFVMEQVRKKQTGDPDVTRHYPIHSIKSSSRLYPKV</sequence>
<evidence type="ECO:0000259" key="1">
    <source>
        <dbReference type="PROSITE" id="PS50112"/>
    </source>
</evidence>
<feature type="non-terminal residue" evidence="3">
    <location>
        <position position="1"/>
    </location>
</feature>
<comment type="caution">
    <text evidence="3">The sequence shown here is derived from an EMBL/GenBank/DDBJ whole genome shotgun (WGS) entry which is preliminary data.</text>
</comment>
<proteinExistence type="predicted"/>
<dbReference type="CDD" id="cd00130">
    <property type="entry name" value="PAS"/>
    <property type="match status" value="1"/>
</dbReference>
<dbReference type="Gene3D" id="3.30.450.20">
    <property type="entry name" value="PAS domain"/>
    <property type="match status" value="2"/>
</dbReference>
<dbReference type="PROSITE" id="PS50112">
    <property type="entry name" value="PAS"/>
    <property type="match status" value="1"/>
</dbReference>
<evidence type="ECO:0008006" key="4">
    <source>
        <dbReference type="Google" id="ProtNLM"/>
    </source>
</evidence>
<dbReference type="Pfam" id="PF13426">
    <property type="entry name" value="PAS_9"/>
    <property type="match status" value="2"/>
</dbReference>
<dbReference type="InterPro" id="IPR000700">
    <property type="entry name" value="PAS-assoc_C"/>
</dbReference>
<reference evidence="3" key="1">
    <citation type="journal article" date="2014" name="Front. Microbiol.">
        <title>High frequency of phylogenetically diverse reductive dehalogenase-homologous genes in deep subseafloor sedimentary metagenomes.</title>
        <authorList>
            <person name="Kawai M."/>
            <person name="Futagami T."/>
            <person name="Toyoda A."/>
            <person name="Takaki Y."/>
            <person name="Nishi S."/>
            <person name="Hori S."/>
            <person name="Arai W."/>
            <person name="Tsubouchi T."/>
            <person name="Morono Y."/>
            <person name="Uchiyama I."/>
            <person name="Ito T."/>
            <person name="Fujiyama A."/>
            <person name="Inagaki F."/>
            <person name="Takami H."/>
        </authorList>
    </citation>
    <scope>NUCLEOTIDE SEQUENCE</scope>
    <source>
        <strain evidence="3">Expedition CK06-06</strain>
    </source>
</reference>
<name>X1BFK8_9ZZZZ</name>
<dbReference type="SUPFAM" id="SSF55785">
    <property type="entry name" value="PYP-like sensor domain (PAS domain)"/>
    <property type="match status" value="2"/>
</dbReference>
<accession>X1BFK8</accession>
<feature type="domain" description="PAC" evidence="2">
    <location>
        <begin position="27"/>
        <end position="77"/>
    </location>
</feature>
<evidence type="ECO:0000313" key="3">
    <source>
        <dbReference type="EMBL" id="GAG79957.1"/>
    </source>
</evidence>
<dbReference type="EMBL" id="BART01013686">
    <property type="protein sequence ID" value="GAG79957.1"/>
    <property type="molecule type" value="Genomic_DNA"/>
</dbReference>
<dbReference type="PROSITE" id="PS50113">
    <property type="entry name" value="PAC"/>
    <property type="match status" value="1"/>
</dbReference>
<organism evidence="3">
    <name type="scientific">marine sediment metagenome</name>
    <dbReference type="NCBI Taxonomy" id="412755"/>
    <lineage>
        <taxon>unclassified sequences</taxon>
        <taxon>metagenomes</taxon>
        <taxon>ecological metagenomes</taxon>
    </lineage>
</organism>
<dbReference type="NCBIfam" id="TIGR00229">
    <property type="entry name" value="sensory_box"/>
    <property type="match status" value="2"/>
</dbReference>
<dbReference type="SMART" id="SM00091">
    <property type="entry name" value="PAS"/>
    <property type="match status" value="1"/>
</dbReference>
<evidence type="ECO:0000259" key="2">
    <source>
        <dbReference type="PROSITE" id="PS50113"/>
    </source>
</evidence>
<feature type="domain" description="PAS" evidence="1">
    <location>
        <begin position="101"/>
        <end position="150"/>
    </location>
</feature>
<dbReference type="AlphaFoldDB" id="X1BFK8"/>